<keyword evidence="6" id="KW-1185">Reference proteome</keyword>
<dbReference type="InterPro" id="IPR019369">
    <property type="entry name" value="Efm5/EEF1AKMT1"/>
</dbReference>
<dbReference type="Proteomes" id="UP000268162">
    <property type="component" value="Unassembled WGS sequence"/>
</dbReference>
<gene>
    <name evidence="5" type="ORF">BJ085DRAFT_37221</name>
</gene>
<evidence type="ECO:0000256" key="4">
    <source>
        <dbReference type="ARBA" id="ARBA00022679"/>
    </source>
</evidence>
<name>A0A4Q0A1B8_9FUNG</name>
<dbReference type="GO" id="GO:0005737">
    <property type="term" value="C:cytoplasm"/>
    <property type="evidence" value="ECO:0007669"/>
    <property type="project" value="UniProtKB-SubCell"/>
</dbReference>
<dbReference type="PANTHER" id="PTHR13200">
    <property type="entry name" value="EEF1A LYSINE METHYLTRANSFERASE 1"/>
    <property type="match status" value="1"/>
</dbReference>
<comment type="subcellular location">
    <subcellularLocation>
        <location evidence="1">Cytoplasm</location>
    </subcellularLocation>
</comment>
<keyword evidence="2" id="KW-0963">Cytoplasm</keyword>
<dbReference type="InterPro" id="IPR041370">
    <property type="entry name" value="Mlase_EEF1AKMT1/ZCCHC4"/>
</dbReference>
<evidence type="ECO:0000256" key="2">
    <source>
        <dbReference type="ARBA" id="ARBA00022490"/>
    </source>
</evidence>
<protein>
    <submittedName>
        <fullName evidence="5">Putative N6-adenine methyltransferase-domain-containing protein</fullName>
    </submittedName>
</protein>
<organism evidence="5 6">
    <name type="scientific">Dimargaris cristalligena</name>
    <dbReference type="NCBI Taxonomy" id="215637"/>
    <lineage>
        <taxon>Eukaryota</taxon>
        <taxon>Fungi</taxon>
        <taxon>Fungi incertae sedis</taxon>
        <taxon>Zoopagomycota</taxon>
        <taxon>Kickxellomycotina</taxon>
        <taxon>Dimargaritomycetes</taxon>
        <taxon>Dimargaritales</taxon>
        <taxon>Dimargaritaceae</taxon>
        <taxon>Dimargaris</taxon>
    </lineage>
</organism>
<evidence type="ECO:0000256" key="1">
    <source>
        <dbReference type="ARBA" id="ARBA00004496"/>
    </source>
</evidence>
<evidence type="ECO:0000256" key="3">
    <source>
        <dbReference type="ARBA" id="ARBA00022603"/>
    </source>
</evidence>
<keyword evidence="3 5" id="KW-0489">Methyltransferase</keyword>
<dbReference type="STRING" id="215637.A0A4Q0A1B8"/>
<dbReference type="GO" id="GO:0032259">
    <property type="term" value="P:methylation"/>
    <property type="evidence" value="ECO:0007669"/>
    <property type="project" value="UniProtKB-KW"/>
</dbReference>
<proteinExistence type="predicted"/>
<evidence type="ECO:0000313" key="5">
    <source>
        <dbReference type="EMBL" id="RKP39082.1"/>
    </source>
</evidence>
<sequence>MGDYESDDDFNIQLSGHALAALQEFMQEQKQATERFQSFEQEADSKFQETQAPVLDMSVFTEDWKYHESTAEFFAKQAIKNATGPAVMISSPSAFVKLKAIEEEPVDAYLFEFDQRFGVYGDQFVHFDYHEPTKFAQQDKLCGKTKFILLDPPYLEPGCFTKMAEAVKLLAAPDCKILVSTGYMVRDLVRDLLDARITTYEPRHQNGLANEFRSYTNYEDDELRWNLQEN</sequence>
<dbReference type="GO" id="GO:0016279">
    <property type="term" value="F:protein-lysine N-methyltransferase activity"/>
    <property type="evidence" value="ECO:0007669"/>
    <property type="project" value="InterPro"/>
</dbReference>
<keyword evidence="4 5" id="KW-0808">Transferase</keyword>
<dbReference type="Pfam" id="PF10237">
    <property type="entry name" value="N6-adenineMlase"/>
    <property type="match status" value="1"/>
</dbReference>
<dbReference type="EMBL" id="ML002300">
    <property type="protein sequence ID" value="RKP39082.1"/>
    <property type="molecule type" value="Genomic_DNA"/>
</dbReference>
<dbReference type="OrthoDB" id="206354at2759"/>
<evidence type="ECO:0000313" key="6">
    <source>
        <dbReference type="Proteomes" id="UP000268162"/>
    </source>
</evidence>
<dbReference type="PANTHER" id="PTHR13200:SF0">
    <property type="entry name" value="EEF1A LYSINE METHYLTRANSFERASE 1"/>
    <property type="match status" value="1"/>
</dbReference>
<dbReference type="AlphaFoldDB" id="A0A4Q0A1B8"/>
<accession>A0A4Q0A1B8</accession>
<reference evidence="6" key="1">
    <citation type="journal article" date="2018" name="Nat. Microbiol.">
        <title>Leveraging single-cell genomics to expand the fungal tree of life.</title>
        <authorList>
            <person name="Ahrendt S.R."/>
            <person name="Quandt C.A."/>
            <person name="Ciobanu D."/>
            <person name="Clum A."/>
            <person name="Salamov A."/>
            <person name="Andreopoulos B."/>
            <person name="Cheng J.F."/>
            <person name="Woyke T."/>
            <person name="Pelin A."/>
            <person name="Henrissat B."/>
            <person name="Reynolds N.K."/>
            <person name="Benny G.L."/>
            <person name="Smith M.E."/>
            <person name="James T.Y."/>
            <person name="Grigoriev I.V."/>
        </authorList>
    </citation>
    <scope>NUCLEOTIDE SEQUENCE [LARGE SCALE GENOMIC DNA]</scope>
    <source>
        <strain evidence="6">RSA 468</strain>
    </source>
</reference>